<evidence type="ECO:0000313" key="1">
    <source>
        <dbReference type="EMBL" id="EET60162.1"/>
    </source>
</evidence>
<protein>
    <submittedName>
        <fullName evidence="1">Uncharacterized protein</fullName>
    </submittedName>
</protein>
<keyword evidence="2" id="KW-1185">Reference proteome</keyword>
<dbReference type="EMBL" id="ACCL02000012">
    <property type="protein sequence ID" value="EET60162.1"/>
    <property type="molecule type" value="Genomic_DNA"/>
</dbReference>
<sequence length="65" mass="7129">MCEVSEKWYKEGEAAGEARGEMKAKRETAFELADMGLPAEKIAKAVKVNLETVKGWLSGTPSLTR</sequence>
<dbReference type="RefSeq" id="WP_006862507.1">
    <property type="nucleotide sequence ID" value="NZ_ACCL02000012.1"/>
</dbReference>
<proteinExistence type="predicted"/>
<name>C6LGG2_9FIRM</name>
<comment type="caution">
    <text evidence="1">The sequence shown here is derived from an EMBL/GenBank/DDBJ whole genome shotgun (WGS) entry which is preliminary data.</text>
</comment>
<gene>
    <name evidence="1" type="ORF">BRYFOR_07722</name>
</gene>
<accession>C6LGG2</accession>
<organism evidence="1 2">
    <name type="scientific">Marvinbryantia formatexigens DSM 14469</name>
    <dbReference type="NCBI Taxonomy" id="478749"/>
    <lineage>
        <taxon>Bacteria</taxon>
        <taxon>Bacillati</taxon>
        <taxon>Bacillota</taxon>
        <taxon>Clostridia</taxon>
        <taxon>Lachnospirales</taxon>
        <taxon>Lachnospiraceae</taxon>
        <taxon>Marvinbryantia</taxon>
    </lineage>
</organism>
<reference evidence="1" key="1">
    <citation type="submission" date="2009-07" db="EMBL/GenBank/DDBJ databases">
        <authorList>
            <person name="Weinstock G."/>
            <person name="Sodergren E."/>
            <person name="Clifton S."/>
            <person name="Fulton L."/>
            <person name="Fulton B."/>
            <person name="Courtney L."/>
            <person name="Fronick C."/>
            <person name="Harrison M."/>
            <person name="Strong C."/>
            <person name="Farmer C."/>
            <person name="Delahaunty K."/>
            <person name="Markovic C."/>
            <person name="Hall O."/>
            <person name="Minx P."/>
            <person name="Tomlinson C."/>
            <person name="Mitreva M."/>
            <person name="Nelson J."/>
            <person name="Hou S."/>
            <person name="Wollam A."/>
            <person name="Pepin K.H."/>
            <person name="Johnson M."/>
            <person name="Bhonagiri V."/>
            <person name="Nash W.E."/>
            <person name="Warren W."/>
            <person name="Chinwalla A."/>
            <person name="Mardis E.R."/>
            <person name="Wilson R.K."/>
        </authorList>
    </citation>
    <scope>NUCLEOTIDE SEQUENCE [LARGE SCALE GENOMIC DNA]</scope>
    <source>
        <strain evidence="1">DSM 14469</strain>
    </source>
</reference>
<dbReference type="OrthoDB" id="9770834at2"/>
<evidence type="ECO:0000313" key="2">
    <source>
        <dbReference type="Proteomes" id="UP000005561"/>
    </source>
</evidence>
<dbReference type="STRING" id="168384.SAMN05660368_01015"/>
<dbReference type="Proteomes" id="UP000005561">
    <property type="component" value="Unassembled WGS sequence"/>
</dbReference>
<dbReference type="AlphaFoldDB" id="C6LGG2"/>